<dbReference type="InterPro" id="IPR006674">
    <property type="entry name" value="HD_domain"/>
</dbReference>
<dbReference type="SMART" id="SM00471">
    <property type="entry name" value="HDc"/>
    <property type="match status" value="1"/>
</dbReference>
<dbReference type="RefSeq" id="WP_042747588.1">
    <property type="nucleotide sequence ID" value="NZ_AZSI01000003.1"/>
</dbReference>
<dbReference type="Proteomes" id="UP000028401">
    <property type="component" value="Unassembled WGS sequence"/>
</dbReference>
<dbReference type="SUPFAM" id="SSF109604">
    <property type="entry name" value="HD-domain/PDEase-like"/>
    <property type="match status" value="1"/>
</dbReference>
<proteinExistence type="predicted"/>
<comment type="caution">
    <text evidence="2">The sequence shown here is derived from an EMBL/GenBank/DDBJ whole genome shotgun (WGS) entry which is preliminary data.</text>
</comment>
<dbReference type="EMBL" id="AZSI01000003">
    <property type="protein sequence ID" value="KEY63685.1"/>
    <property type="molecule type" value="Genomic_DNA"/>
</dbReference>
<dbReference type="PROSITE" id="PS51831">
    <property type="entry name" value="HD"/>
    <property type="match status" value="1"/>
</dbReference>
<dbReference type="Gene3D" id="1.10.3210.10">
    <property type="entry name" value="Hypothetical protein af1432"/>
    <property type="match status" value="1"/>
</dbReference>
<dbReference type="Pfam" id="PF01966">
    <property type="entry name" value="HD"/>
    <property type="match status" value="1"/>
</dbReference>
<reference evidence="2 3" key="1">
    <citation type="submission" date="2014-06" db="EMBL/GenBank/DDBJ databases">
        <title>Draft genome sequence of the putrescine producing strain Lactococcus lactis subsp cremoris GE214.</title>
        <authorList>
            <person name="Ladero V."/>
            <person name="Linares D.M."/>
            <person name="del Rio B."/>
            <person name="Mayo B."/>
            <person name="Martin M.C."/>
            <person name="Fernandez M."/>
            <person name="Alvarez M.A."/>
        </authorList>
    </citation>
    <scope>NUCLEOTIDE SEQUENCE [LARGE SCALE GENOMIC DNA]</scope>
    <source>
        <strain evidence="2 3">GE214</strain>
    </source>
</reference>
<accession>A0A084AEF6</accession>
<dbReference type="PANTHER" id="PTHR35795:SF1">
    <property type="entry name" value="BIS(5'-NUCLEOSYL)-TETRAPHOSPHATASE, SYMMETRICAL"/>
    <property type="match status" value="1"/>
</dbReference>
<name>A0A084AEF6_LACLC</name>
<evidence type="ECO:0000259" key="1">
    <source>
        <dbReference type="PROSITE" id="PS51831"/>
    </source>
</evidence>
<evidence type="ECO:0000313" key="2">
    <source>
        <dbReference type="EMBL" id="KEY63685.1"/>
    </source>
</evidence>
<feature type="domain" description="HD" evidence="1">
    <location>
        <begin position="19"/>
        <end position="170"/>
    </location>
</feature>
<dbReference type="CDD" id="cd00077">
    <property type="entry name" value="HDc"/>
    <property type="match status" value="1"/>
</dbReference>
<dbReference type="InterPro" id="IPR051094">
    <property type="entry name" value="Diverse_Catalytic_Enzymes"/>
</dbReference>
<dbReference type="AlphaFoldDB" id="A0A084AEF6"/>
<gene>
    <name evidence="2" type="ORF">U725_00133</name>
</gene>
<dbReference type="PANTHER" id="PTHR35795">
    <property type="entry name" value="SLR1885 PROTEIN"/>
    <property type="match status" value="1"/>
</dbReference>
<dbReference type="PATRIC" id="fig|1415168.3.peg.145"/>
<organism evidence="2 3">
    <name type="scientific">Lactococcus cremoris subsp. cremoris GE214</name>
    <dbReference type="NCBI Taxonomy" id="1415168"/>
    <lineage>
        <taxon>Bacteria</taxon>
        <taxon>Bacillati</taxon>
        <taxon>Bacillota</taxon>
        <taxon>Bacilli</taxon>
        <taxon>Lactobacillales</taxon>
        <taxon>Streptococcaceae</taxon>
        <taxon>Lactococcus</taxon>
        <taxon>Lactococcus cremoris subsp. cremoris</taxon>
    </lineage>
</organism>
<sequence>MDELQLIEEVRLFLRNDQLFEHCLAVAKTAEQLVIDYSEKSGIAQKEKLIAKSTDENLKLIFTDGVQQKEISQSISKSQAFVAGLLHDIGGIYPNHQRVEKAELFGIELLTEEREFPLIIHQKLSKYLAREHFKITDENILSAIECHTTLKENFTELDLIVFLADKISWDGGDNAPFKEGLLTALSVNLQSAALYYIDFIINDGLKVAHPWLLEAKKDLENQLS</sequence>
<evidence type="ECO:0000313" key="3">
    <source>
        <dbReference type="Proteomes" id="UP000028401"/>
    </source>
</evidence>
<protein>
    <recommendedName>
        <fullName evidence="1">HD domain-containing protein</fullName>
    </recommendedName>
</protein>
<dbReference type="InterPro" id="IPR003607">
    <property type="entry name" value="HD/PDEase_dom"/>
</dbReference>